<protein>
    <recommendedName>
        <fullName evidence="4">LysR family transcriptional regulator</fullName>
    </recommendedName>
</protein>
<dbReference type="RefSeq" id="WP_192732076.1">
    <property type="nucleotide sequence ID" value="NZ_BAAAVL010000010.1"/>
</dbReference>
<dbReference type="EMBL" id="JADBEC010000002">
    <property type="protein sequence ID" value="MBE1508487.1"/>
    <property type="molecule type" value="Genomic_DNA"/>
</dbReference>
<feature type="region of interest" description="Disordered" evidence="1">
    <location>
        <begin position="1"/>
        <end position="35"/>
    </location>
</feature>
<gene>
    <name evidence="2" type="ORF">H4W29_005732</name>
</gene>
<dbReference type="Proteomes" id="UP000620262">
    <property type="component" value="Unassembled WGS sequence"/>
</dbReference>
<organism evidence="2 3">
    <name type="scientific">Rhizobium viscosum</name>
    <name type="common">Arthrobacter viscosus</name>
    <dbReference type="NCBI Taxonomy" id="1673"/>
    <lineage>
        <taxon>Bacteria</taxon>
        <taxon>Pseudomonadati</taxon>
        <taxon>Pseudomonadota</taxon>
        <taxon>Alphaproteobacteria</taxon>
        <taxon>Hyphomicrobiales</taxon>
        <taxon>Rhizobiaceae</taxon>
        <taxon>Rhizobium/Agrobacterium group</taxon>
        <taxon>Rhizobium</taxon>
    </lineage>
</organism>
<accession>A0ABR9IZ36</accession>
<reference evidence="2 3" key="1">
    <citation type="submission" date="2020-10" db="EMBL/GenBank/DDBJ databases">
        <title>Sequencing the genomes of 1000 actinobacteria strains.</title>
        <authorList>
            <person name="Klenk H.-P."/>
        </authorList>
    </citation>
    <scope>NUCLEOTIDE SEQUENCE [LARGE SCALE GENOMIC DNA]</scope>
    <source>
        <strain evidence="2 3">DSM 7307</strain>
    </source>
</reference>
<evidence type="ECO:0000313" key="3">
    <source>
        <dbReference type="Proteomes" id="UP000620262"/>
    </source>
</evidence>
<evidence type="ECO:0000313" key="2">
    <source>
        <dbReference type="EMBL" id="MBE1508487.1"/>
    </source>
</evidence>
<sequence>MIAETNALTPAIRQRDREGAVRFSSSPFQKERKGRRPWQIKIGRGQLGQNRVIVVQMMANGLDLAMIPVAR</sequence>
<name>A0ABR9IZ36_RHIVS</name>
<comment type="caution">
    <text evidence="2">The sequence shown here is derived from an EMBL/GenBank/DDBJ whole genome shotgun (WGS) entry which is preliminary data.</text>
</comment>
<proteinExistence type="predicted"/>
<keyword evidence="3" id="KW-1185">Reference proteome</keyword>
<evidence type="ECO:0000256" key="1">
    <source>
        <dbReference type="SAM" id="MobiDB-lite"/>
    </source>
</evidence>
<evidence type="ECO:0008006" key="4">
    <source>
        <dbReference type="Google" id="ProtNLM"/>
    </source>
</evidence>